<dbReference type="AlphaFoldDB" id="A0A499QJY6"/>
<sequence length="54" mass="5850">MQVKGRARSGVPLRRSPLSIEQNGAVRIALVHASCSRLLLEGFFVTTIIACTQP</sequence>
<gene>
    <name evidence="1" type="ORF">maker-240M17-exonerate_protein2genome-gene- 0.0</name>
    <name evidence="2" type="ORF">maker-33C18-exonerate_protein2genome-gene-0.2</name>
</gene>
<proteinExistence type="predicted"/>
<accession>A0A499QJY6</accession>
<reference evidence="2" key="1">
    <citation type="submission" date="2018-04" db="EMBL/GenBank/DDBJ databases">
        <title>BAC sequences from Pyxicephalus adspersus.</title>
        <authorList>
            <person name="Malone J.H."/>
        </authorList>
    </citation>
    <scope>NUCLEOTIDE SEQUENCE</scope>
</reference>
<protein>
    <submittedName>
        <fullName evidence="2">Uncharacterized protein</fullName>
    </submittedName>
</protein>
<dbReference type="EMBL" id="MH186042">
    <property type="protein sequence ID" value="AWH61108.1"/>
    <property type="molecule type" value="Genomic_DNA"/>
</dbReference>
<name>A0A499QJY6_PYXAD</name>
<evidence type="ECO:0000313" key="1">
    <source>
        <dbReference type="EMBL" id="AWH61108.1"/>
    </source>
</evidence>
<organism evidence="2">
    <name type="scientific">Pyxicephalus adspersus</name>
    <name type="common">African bullfrog</name>
    <dbReference type="NCBI Taxonomy" id="30357"/>
    <lineage>
        <taxon>Eukaryota</taxon>
        <taxon>Metazoa</taxon>
        <taxon>Chordata</taxon>
        <taxon>Craniata</taxon>
        <taxon>Vertebrata</taxon>
        <taxon>Euteleostomi</taxon>
        <taxon>Amphibia</taxon>
        <taxon>Batrachia</taxon>
        <taxon>Anura</taxon>
        <taxon>Neobatrachia</taxon>
        <taxon>Ranoidea</taxon>
        <taxon>Pyxicephalidae</taxon>
        <taxon>Pyxicephalinae</taxon>
        <taxon>Pyxicephalus</taxon>
    </lineage>
</organism>
<dbReference type="EMBL" id="MH186043">
    <property type="protein sequence ID" value="AWH61114.1"/>
    <property type="molecule type" value="Genomic_DNA"/>
</dbReference>
<evidence type="ECO:0000313" key="2">
    <source>
        <dbReference type="EMBL" id="AWH61114.1"/>
    </source>
</evidence>